<name>A0A8J2L6K4_9HEXA</name>
<evidence type="ECO:0000259" key="2">
    <source>
        <dbReference type="PROSITE" id="PS51253"/>
    </source>
</evidence>
<dbReference type="Proteomes" id="UP000708208">
    <property type="component" value="Unassembled WGS sequence"/>
</dbReference>
<dbReference type="AlphaFoldDB" id="A0A8J2L6K4"/>
<evidence type="ECO:0000313" key="4">
    <source>
        <dbReference type="Proteomes" id="UP000708208"/>
    </source>
</evidence>
<keyword evidence="1" id="KW-0238">DNA-binding</keyword>
<organism evidence="3 4">
    <name type="scientific">Allacma fusca</name>
    <dbReference type="NCBI Taxonomy" id="39272"/>
    <lineage>
        <taxon>Eukaryota</taxon>
        <taxon>Metazoa</taxon>
        <taxon>Ecdysozoa</taxon>
        <taxon>Arthropoda</taxon>
        <taxon>Hexapoda</taxon>
        <taxon>Collembola</taxon>
        <taxon>Symphypleona</taxon>
        <taxon>Sminthuridae</taxon>
        <taxon>Allacma</taxon>
    </lineage>
</organism>
<proteinExistence type="predicted"/>
<comment type="caution">
    <text evidence="3">The sequence shown here is derived from an EMBL/GenBank/DDBJ whole genome shotgun (WGS) entry which is preliminary data.</text>
</comment>
<dbReference type="InterPro" id="IPR006600">
    <property type="entry name" value="HTH_CenpB_DNA-bd_dom"/>
</dbReference>
<dbReference type="PROSITE" id="PS51253">
    <property type="entry name" value="HTH_CENPB"/>
    <property type="match status" value="1"/>
</dbReference>
<accession>A0A8J2L6K4</accession>
<reference evidence="3" key="1">
    <citation type="submission" date="2021-06" db="EMBL/GenBank/DDBJ databases">
        <authorList>
            <person name="Hodson N. C."/>
            <person name="Mongue J. A."/>
            <person name="Jaron S. K."/>
        </authorList>
    </citation>
    <scope>NUCLEOTIDE SEQUENCE</scope>
</reference>
<evidence type="ECO:0000256" key="1">
    <source>
        <dbReference type="ARBA" id="ARBA00023125"/>
    </source>
</evidence>
<keyword evidence="4" id="KW-1185">Reference proteome</keyword>
<sequence>MVFTKVVGRYRRRTEPVVGETPKEAIKYVRDYHSFREAENAYGISKSTICKYNKKQLEEIPAELTQGRFKYVFTEAQEAVLVQYALDVSRRFYALTRKAIGQIAYSVAEENGLDHRFRNGTASDEWVSLFIERHPSWHFEPEHEQV</sequence>
<protein>
    <recommendedName>
        <fullName evidence="2">HTH CENPB-type domain-containing protein</fullName>
    </recommendedName>
</protein>
<dbReference type="EMBL" id="CAJVCH010551873">
    <property type="protein sequence ID" value="CAG7829533.1"/>
    <property type="molecule type" value="Genomic_DNA"/>
</dbReference>
<gene>
    <name evidence="3" type="ORF">AFUS01_LOCUS39392</name>
</gene>
<dbReference type="OrthoDB" id="4327074at2759"/>
<feature type="domain" description="HTH CENPB-type" evidence="2">
    <location>
        <begin position="65"/>
        <end position="140"/>
    </location>
</feature>
<dbReference type="GO" id="GO:0003677">
    <property type="term" value="F:DNA binding"/>
    <property type="evidence" value="ECO:0007669"/>
    <property type="project" value="UniProtKB-KW"/>
</dbReference>
<evidence type="ECO:0000313" key="3">
    <source>
        <dbReference type="EMBL" id="CAG7829533.1"/>
    </source>
</evidence>